<dbReference type="InterPro" id="IPR036388">
    <property type="entry name" value="WH-like_DNA-bd_sf"/>
</dbReference>
<dbReference type="InterPro" id="IPR000524">
    <property type="entry name" value="Tscrpt_reg_HTH_GntR"/>
</dbReference>
<reference evidence="5 6" key="1">
    <citation type="submission" date="2023-06" db="EMBL/GenBank/DDBJ databases">
        <title>Rock-solubilizing bacteria, Microbacterium invictum, promotes re-establishment of vegetation in rocky wasteland by accelerating rock bio-weathering and reshaping soil bacterial community.</title>
        <authorList>
            <person name="Liu C."/>
        </authorList>
    </citation>
    <scope>NUCLEOTIDE SEQUENCE [LARGE SCALE GENOMIC DNA]</scope>
    <source>
        <strain evidence="5 6">X-18</strain>
    </source>
</reference>
<dbReference type="PANTHER" id="PTHR43537:SF5">
    <property type="entry name" value="UXU OPERON TRANSCRIPTIONAL REGULATOR"/>
    <property type="match status" value="1"/>
</dbReference>
<dbReference type="Pfam" id="PF00392">
    <property type="entry name" value="GntR"/>
    <property type="match status" value="1"/>
</dbReference>
<dbReference type="Pfam" id="PF07729">
    <property type="entry name" value="FCD"/>
    <property type="match status" value="1"/>
</dbReference>
<dbReference type="RefSeq" id="WP_322410810.1">
    <property type="nucleotide sequence ID" value="NZ_CP139779.1"/>
</dbReference>
<keyword evidence="3" id="KW-0804">Transcription</keyword>
<dbReference type="SUPFAM" id="SSF48008">
    <property type="entry name" value="GntR ligand-binding domain-like"/>
    <property type="match status" value="1"/>
</dbReference>
<gene>
    <name evidence="5" type="ORF">T9R20_01575</name>
</gene>
<keyword evidence="2" id="KW-0238">DNA-binding</keyword>
<organism evidence="5 6">
    <name type="scientific">Microbacterium invictum</name>
    <dbReference type="NCBI Taxonomy" id="515415"/>
    <lineage>
        <taxon>Bacteria</taxon>
        <taxon>Bacillati</taxon>
        <taxon>Actinomycetota</taxon>
        <taxon>Actinomycetes</taxon>
        <taxon>Micrococcales</taxon>
        <taxon>Microbacteriaceae</taxon>
        <taxon>Microbacterium</taxon>
    </lineage>
</organism>
<accession>A0ABZ0VAM7</accession>
<dbReference type="SMART" id="SM00345">
    <property type="entry name" value="HTH_GNTR"/>
    <property type="match status" value="1"/>
</dbReference>
<evidence type="ECO:0000256" key="1">
    <source>
        <dbReference type="ARBA" id="ARBA00023015"/>
    </source>
</evidence>
<dbReference type="InterPro" id="IPR011711">
    <property type="entry name" value="GntR_C"/>
</dbReference>
<evidence type="ECO:0000313" key="6">
    <source>
        <dbReference type="Proteomes" id="UP001324533"/>
    </source>
</evidence>
<dbReference type="InterPro" id="IPR036390">
    <property type="entry name" value="WH_DNA-bd_sf"/>
</dbReference>
<evidence type="ECO:0000259" key="4">
    <source>
        <dbReference type="PROSITE" id="PS50949"/>
    </source>
</evidence>
<evidence type="ECO:0000256" key="2">
    <source>
        <dbReference type="ARBA" id="ARBA00023125"/>
    </source>
</evidence>
<evidence type="ECO:0000313" key="5">
    <source>
        <dbReference type="EMBL" id="WQB70673.1"/>
    </source>
</evidence>
<dbReference type="InterPro" id="IPR008920">
    <property type="entry name" value="TF_FadR/GntR_C"/>
</dbReference>
<dbReference type="SUPFAM" id="SSF46785">
    <property type="entry name" value="Winged helix' DNA-binding domain"/>
    <property type="match status" value="1"/>
</dbReference>
<dbReference type="Proteomes" id="UP001324533">
    <property type="component" value="Chromosome"/>
</dbReference>
<evidence type="ECO:0000256" key="3">
    <source>
        <dbReference type="ARBA" id="ARBA00023163"/>
    </source>
</evidence>
<name>A0ABZ0VAM7_9MICO</name>
<proteinExistence type="predicted"/>
<feature type="domain" description="HTH gntR-type" evidence="4">
    <location>
        <begin position="6"/>
        <end position="74"/>
    </location>
</feature>
<dbReference type="PANTHER" id="PTHR43537">
    <property type="entry name" value="TRANSCRIPTIONAL REGULATOR, GNTR FAMILY"/>
    <property type="match status" value="1"/>
</dbReference>
<dbReference type="PROSITE" id="PS50949">
    <property type="entry name" value="HTH_GNTR"/>
    <property type="match status" value="1"/>
</dbReference>
<dbReference type="CDD" id="cd07377">
    <property type="entry name" value="WHTH_GntR"/>
    <property type="match status" value="1"/>
</dbReference>
<protein>
    <submittedName>
        <fullName evidence="5">FadR/GntR family transcriptional regulator</fullName>
    </submittedName>
</protein>
<dbReference type="PRINTS" id="PR00035">
    <property type="entry name" value="HTHGNTR"/>
</dbReference>
<dbReference type="SMART" id="SM00895">
    <property type="entry name" value="FCD"/>
    <property type="match status" value="1"/>
</dbReference>
<keyword evidence="1" id="KW-0805">Transcription regulation</keyword>
<dbReference type="Gene3D" id="1.10.10.10">
    <property type="entry name" value="Winged helix-like DNA-binding domain superfamily/Winged helix DNA-binding domain"/>
    <property type="match status" value="1"/>
</dbReference>
<dbReference type="EMBL" id="CP139779">
    <property type="protein sequence ID" value="WQB70673.1"/>
    <property type="molecule type" value="Genomic_DNA"/>
</dbReference>
<sequence>MAPDLAVTSKELVDELEHKILSGKYTVGEMLPSERRLSEAYSVSRSGVREALKILGERGLVTVRHGRGTFVTDPNAGAAGAAIGNALRRERITARDVIIGRMAVEKESAALAAEARTDADLELLDRIIEGMETSSAILDRVRADLAFHLALVKASHNPVFEAMFRAISGFTAEMMLRSLSDRAVAEVGVPQHRAILEAVRQRDAGEARRLVEEHMAVAIERYGPDLERSLDTVAERELQRVLGPTGSLEDIWRVADRE</sequence>
<dbReference type="Gene3D" id="1.20.120.530">
    <property type="entry name" value="GntR ligand-binding domain-like"/>
    <property type="match status" value="1"/>
</dbReference>
<keyword evidence="6" id="KW-1185">Reference proteome</keyword>